<evidence type="ECO:0000313" key="1">
    <source>
        <dbReference type="EMBL" id="KAF5396549.1"/>
    </source>
</evidence>
<protein>
    <submittedName>
        <fullName evidence="1">Uncharacterized protein</fullName>
    </submittedName>
</protein>
<sequence>MTQWHTAAKLMKLQHGIAQTYSPDSRTQSNPCSSILYSSLARNGPKRLRRAEKVSLRALMLGKDVEAIIEKHGENLKCL</sequence>
<accession>A0A8J4WDZ1</accession>
<dbReference type="EMBL" id="LUCH01007881">
    <property type="protein sequence ID" value="KAF5396549.1"/>
    <property type="molecule type" value="Genomic_DNA"/>
</dbReference>
<reference evidence="1" key="1">
    <citation type="submission" date="2019-05" db="EMBL/GenBank/DDBJ databases">
        <title>Annotation for the trematode Paragonimus heterotremus.</title>
        <authorList>
            <person name="Choi Y.-J."/>
        </authorList>
    </citation>
    <scope>NUCLEOTIDE SEQUENCE</scope>
    <source>
        <strain evidence="1">LC</strain>
    </source>
</reference>
<keyword evidence="2" id="KW-1185">Reference proteome</keyword>
<organism evidence="1 2">
    <name type="scientific">Paragonimus heterotremus</name>
    <dbReference type="NCBI Taxonomy" id="100268"/>
    <lineage>
        <taxon>Eukaryota</taxon>
        <taxon>Metazoa</taxon>
        <taxon>Spiralia</taxon>
        <taxon>Lophotrochozoa</taxon>
        <taxon>Platyhelminthes</taxon>
        <taxon>Trematoda</taxon>
        <taxon>Digenea</taxon>
        <taxon>Plagiorchiida</taxon>
        <taxon>Troglotremata</taxon>
        <taxon>Troglotrematidae</taxon>
        <taxon>Paragonimus</taxon>
    </lineage>
</organism>
<feature type="non-terminal residue" evidence="1">
    <location>
        <position position="79"/>
    </location>
</feature>
<dbReference type="AlphaFoldDB" id="A0A8J4WDZ1"/>
<dbReference type="Proteomes" id="UP000748531">
    <property type="component" value="Unassembled WGS sequence"/>
</dbReference>
<comment type="caution">
    <text evidence="1">The sequence shown here is derived from an EMBL/GenBank/DDBJ whole genome shotgun (WGS) entry which is preliminary data.</text>
</comment>
<name>A0A8J4WDZ1_9TREM</name>
<gene>
    <name evidence="1" type="ORF">PHET_10300</name>
</gene>
<proteinExistence type="predicted"/>
<evidence type="ECO:0000313" key="2">
    <source>
        <dbReference type="Proteomes" id="UP000748531"/>
    </source>
</evidence>